<dbReference type="SUPFAM" id="SSF50934">
    <property type="entry name" value="Tachylectin-2"/>
    <property type="match status" value="1"/>
</dbReference>
<evidence type="ECO:0008006" key="5">
    <source>
        <dbReference type="Google" id="ProtNLM"/>
    </source>
</evidence>
<sequence>MTVVVAPLSPTPAQAADTNVCAPTASVFAVLSSGPLRRYTLSNPGSTNTGWTNEQVGHAGWQNFGRVLAGPDNRVYGIGSTGLLRYRWLGPGAIWEQKEGLTAWPISSNFTEYATAALRNKITVDERGDFYSVDATGRLRWSRFDEPTKTWLVDRRVIDTGWDRYNLIVAAGDGVVYGRAANGQLHRSRFDPHSQRWLVQHQLVHTGNWGTFPKGIFSAGGDTLYGIQAGGNLLQYRYREDNNSWVINGRQIGAGWQVFPDVGASTNVCKLTASHTPERPTVQAENYAPTAAMQAKPNGTALGTLEFAHTDNIGGVWHGTMDPSNVNTLRWEPIEVSDAYVGKPALVDYTDGRVNIIAQGLSSDAYQLGQATANVAGWKPWLNLGGRMSSQPSAVRLSDNTLAVFALDAAGAPWFRQQDGTTGDLMGWRKLAGTGFTGAPVVTVGAERAAFLTVRDSAGTLHTATYKDGALSAWVSLGGSGFTGNASVVVLPGQRRMVFARHGDGTVQTQFQNADGTFPGTWGQVGDASITAAGSPSAALSPNSGRVSVVVRGPDGIIYYSAQTAQGSQTWRDWIIARPDSVSESYPTDPTMLTYRANNGMNLGFVVRTAANGGRLYEIVEPPAREGARASTAEPSFVRQVMPALPTR</sequence>
<dbReference type="Proteomes" id="UP000649753">
    <property type="component" value="Unassembled WGS sequence"/>
</dbReference>
<evidence type="ECO:0000259" key="2">
    <source>
        <dbReference type="Pfam" id="PF26607"/>
    </source>
</evidence>
<accession>A0A927MF15</accession>
<dbReference type="Pfam" id="PF14517">
    <property type="entry name" value="Tachylectin"/>
    <property type="match status" value="1"/>
</dbReference>
<protein>
    <recommendedName>
        <fullName evidence="5">Tachylectin 2 domain-containing protein</fullName>
    </recommendedName>
</protein>
<evidence type="ECO:0000259" key="1">
    <source>
        <dbReference type="Pfam" id="PF14517"/>
    </source>
</evidence>
<reference evidence="3" key="1">
    <citation type="submission" date="2020-10" db="EMBL/GenBank/DDBJ databases">
        <title>Sequencing the genomes of 1000 actinobacteria strains.</title>
        <authorList>
            <person name="Klenk H.-P."/>
        </authorList>
    </citation>
    <scope>NUCLEOTIDE SEQUENCE</scope>
    <source>
        <strain evidence="3">DSM 46832</strain>
    </source>
</reference>
<dbReference type="InterPro" id="IPR058502">
    <property type="entry name" value="PLL-like_beta-prop"/>
</dbReference>
<dbReference type="AlphaFoldDB" id="A0A927MF15"/>
<dbReference type="Gene3D" id="2.115.10.10">
    <property type="entry name" value="Tachylectin 2"/>
    <property type="match status" value="1"/>
</dbReference>
<proteinExistence type="predicted"/>
<name>A0A927MF15_9ACTN</name>
<dbReference type="InterPro" id="IPR023294">
    <property type="entry name" value="Tachylectin2"/>
</dbReference>
<dbReference type="InterPro" id="IPR036813">
    <property type="entry name" value="Tachylectin2_sf"/>
</dbReference>
<organism evidence="3 4">
    <name type="scientific">Plantactinospora soyae</name>
    <dbReference type="NCBI Taxonomy" id="1544732"/>
    <lineage>
        <taxon>Bacteria</taxon>
        <taxon>Bacillati</taxon>
        <taxon>Actinomycetota</taxon>
        <taxon>Actinomycetes</taxon>
        <taxon>Micromonosporales</taxon>
        <taxon>Micromonosporaceae</taxon>
        <taxon>Plantactinospora</taxon>
    </lineage>
</organism>
<gene>
    <name evidence="3" type="ORF">H4W31_008205</name>
</gene>
<dbReference type="EMBL" id="JADBEB010000001">
    <property type="protein sequence ID" value="MBE1492567.1"/>
    <property type="molecule type" value="Genomic_DNA"/>
</dbReference>
<feature type="domain" description="PLL-like beta propeller" evidence="2">
    <location>
        <begin position="398"/>
        <end position="595"/>
    </location>
</feature>
<keyword evidence="4" id="KW-1185">Reference proteome</keyword>
<feature type="domain" description="Tachylectin 2" evidence="1">
    <location>
        <begin position="29"/>
        <end position="259"/>
    </location>
</feature>
<dbReference type="RefSeq" id="WP_225945931.1">
    <property type="nucleotide sequence ID" value="NZ_JADBEB010000001.1"/>
</dbReference>
<evidence type="ECO:0000313" key="4">
    <source>
        <dbReference type="Proteomes" id="UP000649753"/>
    </source>
</evidence>
<dbReference type="Pfam" id="PF26607">
    <property type="entry name" value="DUF8189"/>
    <property type="match status" value="1"/>
</dbReference>
<evidence type="ECO:0000313" key="3">
    <source>
        <dbReference type="EMBL" id="MBE1492567.1"/>
    </source>
</evidence>
<dbReference type="SUPFAM" id="SSF89372">
    <property type="entry name" value="Fucose-specific lectin"/>
    <property type="match status" value="2"/>
</dbReference>
<comment type="caution">
    <text evidence="3">The sequence shown here is derived from an EMBL/GenBank/DDBJ whole genome shotgun (WGS) entry which is preliminary data.</text>
</comment>